<evidence type="ECO:0000256" key="9">
    <source>
        <dbReference type="SAM" id="Coils"/>
    </source>
</evidence>
<dbReference type="PROSITE" id="PS50109">
    <property type="entry name" value="HIS_KIN"/>
    <property type="match status" value="1"/>
</dbReference>
<keyword evidence="5" id="KW-0547">Nucleotide-binding</keyword>
<evidence type="ECO:0000256" key="1">
    <source>
        <dbReference type="ARBA" id="ARBA00000085"/>
    </source>
</evidence>
<evidence type="ECO:0000256" key="4">
    <source>
        <dbReference type="ARBA" id="ARBA00022679"/>
    </source>
</evidence>
<comment type="catalytic activity">
    <reaction evidence="1">
        <text>ATP + protein L-histidine = ADP + protein N-phospho-L-histidine.</text>
        <dbReference type="EC" id="2.7.13.3"/>
    </reaction>
</comment>
<dbReference type="Gene3D" id="3.30.565.10">
    <property type="entry name" value="Histidine kinase-like ATPase, C-terminal domain"/>
    <property type="match status" value="1"/>
</dbReference>
<feature type="transmembrane region" description="Helical" evidence="11">
    <location>
        <begin position="108"/>
        <end position="129"/>
    </location>
</feature>
<keyword evidence="7" id="KW-0067">ATP-binding</keyword>
<dbReference type="CDD" id="cd16917">
    <property type="entry name" value="HATPase_UhpB-NarQ-NarX-like"/>
    <property type="match status" value="1"/>
</dbReference>
<keyword evidence="11" id="KW-0812">Transmembrane</keyword>
<feature type="compositionally biased region" description="Pro residues" evidence="10">
    <location>
        <begin position="1"/>
        <end position="13"/>
    </location>
</feature>
<dbReference type="RefSeq" id="WP_358356879.1">
    <property type="nucleotide sequence ID" value="NZ_JBEZFP010000062.1"/>
</dbReference>
<dbReference type="EMBL" id="JBEZFP010000062">
    <property type="protein sequence ID" value="MEU8136399.1"/>
    <property type="molecule type" value="Genomic_DNA"/>
</dbReference>
<reference evidence="13 14" key="1">
    <citation type="submission" date="2024-06" db="EMBL/GenBank/DDBJ databases">
        <title>The Natural Products Discovery Center: Release of the First 8490 Sequenced Strains for Exploring Actinobacteria Biosynthetic Diversity.</title>
        <authorList>
            <person name="Kalkreuter E."/>
            <person name="Kautsar S.A."/>
            <person name="Yang D."/>
            <person name="Bader C.D."/>
            <person name="Teijaro C.N."/>
            <person name="Fluegel L."/>
            <person name="Davis C.M."/>
            <person name="Simpson J.R."/>
            <person name="Lauterbach L."/>
            <person name="Steele A.D."/>
            <person name="Gui C."/>
            <person name="Meng S."/>
            <person name="Li G."/>
            <person name="Viehrig K."/>
            <person name="Ye F."/>
            <person name="Su P."/>
            <person name="Kiefer A.F."/>
            <person name="Nichols A."/>
            <person name="Cepeda A.J."/>
            <person name="Yan W."/>
            <person name="Fan B."/>
            <person name="Jiang Y."/>
            <person name="Adhikari A."/>
            <person name="Zheng C.-J."/>
            <person name="Schuster L."/>
            <person name="Cowan T.M."/>
            <person name="Smanski M.J."/>
            <person name="Chevrette M.G."/>
            <person name="De Carvalho L.P.S."/>
            <person name="Shen B."/>
        </authorList>
    </citation>
    <scope>NUCLEOTIDE SEQUENCE [LARGE SCALE GENOMIC DNA]</scope>
    <source>
        <strain evidence="13 14">NPDC048946</strain>
    </source>
</reference>
<dbReference type="PANTHER" id="PTHR24421:SF10">
    <property type="entry name" value="NITRATE_NITRITE SENSOR PROTEIN NARQ"/>
    <property type="match status" value="1"/>
</dbReference>
<evidence type="ECO:0000313" key="13">
    <source>
        <dbReference type="EMBL" id="MEU8136399.1"/>
    </source>
</evidence>
<feature type="transmembrane region" description="Helical" evidence="11">
    <location>
        <begin position="199"/>
        <end position="216"/>
    </location>
</feature>
<feature type="domain" description="Histidine kinase" evidence="12">
    <location>
        <begin position="367"/>
        <end position="466"/>
    </location>
</feature>
<feature type="compositionally biased region" description="Low complexity" evidence="10">
    <location>
        <begin position="413"/>
        <end position="425"/>
    </location>
</feature>
<protein>
    <recommendedName>
        <fullName evidence="2">histidine kinase</fullName>
        <ecNumber evidence="2">2.7.13.3</ecNumber>
    </recommendedName>
</protein>
<feature type="transmembrane region" description="Helical" evidence="11">
    <location>
        <begin position="175"/>
        <end position="193"/>
    </location>
</feature>
<gene>
    <name evidence="13" type="ORF">AB0C36_23175</name>
</gene>
<evidence type="ECO:0000256" key="8">
    <source>
        <dbReference type="ARBA" id="ARBA00023012"/>
    </source>
</evidence>
<dbReference type="EC" id="2.7.13.3" evidence="2"/>
<keyword evidence="9" id="KW-0175">Coiled coil</keyword>
<accession>A0ABV3DNC3</accession>
<evidence type="ECO:0000256" key="11">
    <source>
        <dbReference type="SAM" id="Phobius"/>
    </source>
</evidence>
<feature type="compositionally biased region" description="Pro residues" evidence="10">
    <location>
        <begin position="57"/>
        <end position="68"/>
    </location>
</feature>
<evidence type="ECO:0000313" key="14">
    <source>
        <dbReference type="Proteomes" id="UP001551482"/>
    </source>
</evidence>
<dbReference type="PANTHER" id="PTHR24421">
    <property type="entry name" value="NITRATE/NITRITE SENSOR PROTEIN NARX-RELATED"/>
    <property type="match status" value="1"/>
</dbReference>
<keyword evidence="8" id="KW-0902">Two-component regulatory system</keyword>
<comment type="caution">
    <text evidence="13">The sequence shown here is derived from an EMBL/GenBank/DDBJ whole genome shotgun (WGS) entry which is preliminary data.</text>
</comment>
<dbReference type="Gene3D" id="1.20.5.1930">
    <property type="match status" value="1"/>
</dbReference>
<keyword evidence="11" id="KW-0472">Membrane</keyword>
<dbReference type="SUPFAM" id="SSF55874">
    <property type="entry name" value="ATPase domain of HSP90 chaperone/DNA topoisomerase II/histidine kinase"/>
    <property type="match status" value="1"/>
</dbReference>
<proteinExistence type="predicted"/>
<keyword evidence="4" id="KW-0808">Transferase</keyword>
<evidence type="ECO:0000256" key="10">
    <source>
        <dbReference type="SAM" id="MobiDB-lite"/>
    </source>
</evidence>
<keyword evidence="3" id="KW-0597">Phosphoprotein</keyword>
<sequence>MIPSTPPSGPPGAHPRTGRSATGRATGPTSGATSDAASDTASGAVPGTASGAAPGDDSPPPLFGPPLPPPFGRIPRDLLVTLALGAFQIGGTFAAAHNQRDEPGLRDLDPLAIVLVVIGPLLLLVRRRYPVQVLVASLLPPLVYTLREYPPGPVFLSLIVALFTAMIAGHRAVSYSVLLAGYLAMGWLGPLIRDNELPNLAWAGGVAAWLLALAAFSEVVRVRRAYVAAERRREAEEEAAREEAERARAGEERLRIARELHDVLAHHISLMNVQASVGLELMDANPEQARTALTAVKQASREALGELRGVLAILKGEGEAAPRTPTAGIADLDDLVARASTAHLAVRLERDDAVRALPGPVGLAAYRIVQESVTNAVRHSDASLVTVRLALERTPDGEALRVTVEDDGRGDAKSASTSAQAATPAAGGGHGLRNMRERATALGGTLTSGARPGGGYRVVALLPLAGQDGGDSAADPDSGTGGSRRTEGDDA</sequence>
<feature type="region of interest" description="Disordered" evidence="10">
    <location>
        <begin position="1"/>
        <end position="68"/>
    </location>
</feature>
<evidence type="ECO:0000256" key="2">
    <source>
        <dbReference type="ARBA" id="ARBA00012438"/>
    </source>
</evidence>
<keyword evidence="14" id="KW-1185">Reference proteome</keyword>
<feature type="region of interest" description="Disordered" evidence="10">
    <location>
        <begin position="405"/>
        <end position="433"/>
    </location>
</feature>
<evidence type="ECO:0000256" key="7">
    <source>
        <dbReference type="ARBA" id="ARBA00022840"/>
    </source>
</evidence>
<feature type="transmembrane region" description="Helical" evidence="11">
    <location>
        <begin position="78"/>
        <end position="96"/>
    </location>
</feature>
<evidence type="ECO:0000259" key="12">
    <source>
        <dbReference type="PROSITE" id="PS50109"/>
    </source>
</evidence>
<organism evidence="13 14">
    <name type="scientific">Streptodolium elevatio</name>
    <dbReference type="NCBI Taxonomy" id="3157996"/>
    <lineage>
        <taxon>Bacteria</taxon>
        <taxon>Bacillati</taxon>
        <taxon>Actinomycetota</taxon>
        <taxon>Actinomycetes</taxon>
        <taxon>Kitasatosporales</taxon>
        <taxon>Streptomycetaceae</taxon>
        <taxon>Streptodolium</taxon>
    </lineage>
</organism>
<dbReference type="Proteomes" id="UP001551482">
    <property type="component" value="Unassembled WGS sequence"/>
</dbReference>
<dbReference type="InterPro" id="IPR005467">
    <property type="entry name" value="His_kinase_dom"/>
</dbReference>
<evidence type="ECO:0000256" key="5">
    <source>
        <dbReference type="ARBA" id="ARBA00022741"/>
    </source>
</evidence>
<keyword evidence="6 13" id="KW-0418">Kinase</keyword>
<feature type="compositionally biased region" description="Low complexity" evidence="10">
    <location>
        <begin position="25"/>
        <end position="44"/>
    </location>
</feature>
<dbReference type="Pfam" id="PF02518">
    <property type="entry name" value="HATPase_c"/>
    <property type="match status" value="1"/>
</dbReference>
<dbReference type="InterPro" id="IPR036890">
    <property type="entry name" value="HATPase_C_sf"/>
</dbReference>
<dbReference type="InterPro" id="IPR050482">
    <property type="entry name" value="Sensor_HK_TwoCompSys"/>
</dbReference>
<feature type="region of interest" description="Disordered" evidence="10">
    <location>
        <begin position="466"/>
        <end position="491"/>
    </location>
</feature>
<feature type="coiled-coil region" evidence="9">
    <location>
        <begin position="219"/>
        <end position="252"/>
    </location>
</feature>
<dbReference type="InterPro" id="IPR011712">
    <property type="entry name" value="Sig_transdc_His_kin_sub3_dim/P"/>
</dbReference>
<name>A0ABV3DNC3_9ACTN</name>
<dbReference type="Pfam" id="PF07730">
    <property type="entry name" value="HisKA_3"/>
    <property type="match status" value="1"/>
</dbReference>
<evidence type="ECO:0000256" key="6">
    <source>
        <dbReference type="ARBA" id="ARBA00022777"/>
    </source>
</evidence>
<feature type="transmembrane region" description="Helical" evidence="11">
    <location>
        <begin position="149"/>
        <end position="168"/>
    </location>
</feature>
<keyword evidence="11" id="KW-1133">Transmembrane helix</keyword>
<evidence type="ECO:0000256" key="3">
    <source>
        <dbReference type="ARBA" id="ARBA00022553"/>
    </source>
</evidence>
<dbReference type="InterPro" id="IPR003594">
    <property type="entry name" value="HATPase_dom"/>
</dbReference>
<dbReference type="SMART" id="SM00387">
    <property type="entry name" value="HATPase_c"/>
    <property type="match status" value="1"/>
</dbReference>
<dbReference type="GO" id="GO:0016301">
    <property type="term" value="F:kinase activity"/>
    <property type="evidence" value="ECO:0007669"/>
    <property type="project" value="UniProtKB-KW"/>
</dbReference>